<accession>A0A1J5TAH3</accession>
<evidence type="ECO:0000313" key="2">
    <source>
        <dbReference type="EMBL" id="OIR17123.1"/>
    </source>
</evidence>
<sequence length="108" mass="12347">MKGTYLKFYFHENRKHNHWLAYEWLLDQARKMGIHGGSAFRAIAGFGRDGELTEDRLSGLRGDMPVEVVFAVSDEEAERFLALLRAEKLSLFYIKMPIEFGVVEGAGH</sequence>
<reference evidence="2" key="1">
    <citation type="submission" date="2016-10" db="EMBL/GenBank/DDBJ databases">
        <title>Sequence of Gallionella enrichment culture.</title>
        <authorList>
            <person name="Poehlein A."/>
            <person name="Muehling M."/>
            <person name="Daniel R."/>
        </authorList>
    </citation>
    <scope>NUCLEOTIDE SEQUENCE</scope>
</reference>
<dbReference type="InterPro" id="IPR003793">
    <property type="entry name" value="UPF0166"/>
</dbReference>
<dbReference type="AlphaFoldDB" id="A0A1J5TAH3"/>
<dbReference type="InterPro" id="IPR011322">
    <property type="entry name" value="N-reg_PII-like_a/b"/>
</dbReference>
<dbReference type="PANTHER" id="PTHR35983">
    <property type="entry name" value="UPF0166 PROTEIN TM_0021"/>
    <property type="match status" value="1"/>
</dbReference>
<name>A0A1J5TAH3_9ZZZZ</name>
<dbReference type="Gene3D" id="3.30.70.120">
    <property type="match status" value="1"/>
</dbReference>
<evidence type="ECO:0000256" key="1">
    <source>
        <dbReference type="ARBA" id="ARBA00010554"/>
    </source>
</evidence>
<organism evidence="2">
    <name type="scientific">mine drainage metagenome</name>
    <dbReference type="NCBI Taxonomy" id="410659"/>
    <lineage>
        <taxon>unclassified sequences</taxon>
        <taxon>metagenomes</taxon>
        <taxon>ecological metagenomes</taxon>
    </lineage>
</organism>
<comment type="similarity">
    <text evidence="1">Belongs to the UPF0166 family.</text>
</comment>
<dbReference type="Pfam" id="PF02641">
    <property type="entry name" value="DUF190"/>
    <property type="match status" value="1"/>
</dbReference>
<dbReference type="EMBL" id="MLJW01000005">
    <property type="protein sequence ID" value="OIR17123.1"/>
    <property type="molecule type" value="Genomic_DNA"/>
</dbReference>
<gene>
    <name evidence="2" type="ORF">GALL_21440</name>
</gene>
<dbReference type="SUPFAM" id="SSF54913">
    <property type="entry name" value="GlnB-like"/>
    <property type="match status" value="1"/>
</dbReference>
<comment type="caution">
    <text evidence="2">The sequence shown here is derived from an EMBL/GenBank/DDBJ whole genome shotgun (WGS) entry which is preliminary data.</text>
</comment>
<dbReference type="InterPro" id="IPR015867">
    <property type="entry name" value="N-reg_PII/ATP_PRibTrfase_C"/>
</dbReference>
<protein>
    <submittedName>
        <fullName evidence="2">Uncharacterized protein</fullName>
    </submittedName>
</protein>
<dbReference type="PANTHER" id="PTHR35983:SF1">
    <property type="entry name" value="UPF0166 PROTEIN TM_0021"/>
    <property type="match status" value="1"/>
</dbReference>
<proteinExistence type="inferred from homology"/>